<protein>
    <submittedName>
        <fullName evidence="1">Uncharacterized protein</fullName>
    </submittedName>
</protein>
<reference evidence="2" key="1">
    <citation type="submission" date="2009-09" db="EMBL/GenBank/DDBJ databases">
        <title>The complete chromosome of Desulfohalobium retbaense DSM 5692.</title>
        <authorList>
            <consortium name="US DOE Joint Genome Institute (JGI-PGF)"/>
            <person name="Lucas S."/>
            <person name="Copeland A."/>
            <person name="Lapidus A."/>
            <person name="Glavina del Rio T."/>
            <person name="Dalin E."/>
            <person name="Tice H."/>
            <person name="Bruce D."/>
            <person name="Goodwin L."/>
            <person name="Pitluck S."/>
            <person name="Kyrpides N."/>
            <person name="Mavromatis K."/>
            <person name="Ivanova N."/>
            <person name="Mikhailova N."/>
            <person name="Munk A.C."/>
            <person name="Brettin T."/>
            <person name="Detter J.C."/>
            <person name="Han C."/>
            <person name="Tapia R."/>
            <person name="Larimer F."/>
            <person name="Land M."/>
            <person name="Hauser L."/>
            <person name="Markowitz V."/>
            <person name="Cheng J.-F."/>
            <person name="Hugenholtz P."/>
            <person name="Woyke T."/>
            <person name="Wu D."/>
            <person name="Spring S."/>
            <person name="Klenk H.-P."/>
            <person name="Eisen J.A."/>
        </authorList>
    </citation>
    <scope>NUCLEOTIDE SEQUENCE [LARGE SCALE GENOMIC DNA]</scope>
    <source>
        <strain evidence="2">DSM 5692</strain>
    </source>
</reference>
<evidence type="ECO:0000313" key="2">
    <source>
        <dbReference type="Proteomes" id="UP000001052"/>
    </source>
</evidence>
<reference evidence="1 2" key="2">
    <citation type="journal article" date="2010" name="Stand. Genomic Sci.">
        <title>Complete genome sequence of Desulfohalobium retbaense type strain (HR(100)).</title>
        <authorList>
            <person name="Spring S."/>
            <person name="Nolan M."/>
            <person name="Lapidus A."/>
            <person name="Glavina Del Rio T."/>
            <person name="Copeland A."/>
            <person name="Tice H."/>
            <person name="Cheng J.F."/>
            <person name="Lucas S."/>
            <person name="Land M."/>
            <person name="Chen F."/>
            <person name="Bruce D."/>
            <person name="Goodwin L."/>
            <person name="Pitluck S."/>
            <person name="Ivanova N."/>
            <person name="Mavromatis K."/>
            <person name="Mikhailova N."/>
            <person name="Pati A."/>
            <person name="Chen A."/>
            <person name="Palaniappan K."/>
            <person name="Hauser L."/>
            <person name="Chang Y.J."/>
            <person name="Jeffries C.D."/>
            <person name="Munk C."/>
            <person name="Kiss H."/>
            <person name="Chain P."/>
            <person name="Han C."/>
            <person name="Brettin T."/>
            <person name="Detter J.C."/>
            <person name="Schuler E."/>
            <person name="Goker M."/>
            <person name="Rohde M."/>
            <person name="Bristow J."/>
            <person name="Eisen J.A."/>
            <person name="Markowitz V."/>
            <person name="Hugenholtz P."/>
            <person name="Kyrpides N.C."/>
            <person name="Klenk H.P."/>
        </authorList>
    </citation>
    <scope>NUCLEOTIDE SEQUENCE [LARGE SCALE GENOMIC DNA]</scope>
    <source>
        <strain evidence="1 2">DSM 5692</strain>
    </source>
</reference>
<dbReference type="OrthoDB" id="5521552at2"/>
<dbReference type="HOGENOM" id="CLU_186690_0_0_7"/>
<organism evidence="1 2">
    <name type="scientific">Desulfohalobium retbaense (strain ATCC 49708 / DSM 5692 / JCM 16813 / HR100)</name>
    <dbReference type="NCBI Taxonomy" id="485915"/>
    <lineage>
        <taxon>Bacteria</taxon>
        <taxon>Pseudomonadati</taxon>
        <taxon>Thermodesulfobacteriota</taxon>
        <taxon>Desulfovibrionia</taxon>
        <taxon>Desulfovibrionales</taxon>
        <taxon>Desulfohalobiaceae</taxon>
        <taxon>Desulfohalobium</taxon>
    </lineage>
</organism>
<keyword evidence="2" id="KW-1185">Reference proteome</keyword>
<dbReference type="EMBL" id="CP001734">
    <property type="protein sequence ID" value="ACV69198.1"/>
    <property type="molecule type" value="Genomic_DNA"/>
</dbReference>
<accession>C8X4H5</accession>
<dbReference type="AlphaFoldDB" id="C8X4H5"/>
<dbReference type="KEGG" id="drt:Dret_1914"/>
<name>C8X4H5_DESRD</name>
<dbReference type="eggNOG" id="ENOG502ZCYY">
    <property type="taxonomic scope" value="Bacteria"/>
</dbReference>
<evidence type="ECO:0000313" key="1">
    <source>
        <dbReference type="EMBL" id="ACV69198.1"/>
    </source>
</evidence>
<proteinExistence type="predicted"/>
<dbReference type="RefSeq" id="WP_015752341.1">
    <property type="nucleotide sequence ID" value="NC_013223.1"/>
</dbReference>
<dbReference type="Proteomes" id="UP000001052">
    <property type="component" value="Chromosome"/>
</dbReference>
<sequence>MRKIYQARLQFCLQTILELEPQLAELELDEELQADFRELKELMHRVRRRELNEDEVVRVEEATTVFLEELQDILGSWPSLGPHCH</sequence>
<gene>
    <name evidence="1" type="ordered locus">Dret_1914</name>
</gene>
<dbReference type="STRING" id="485915.Dret_1914"/>